<dbReference type="EMBL" id="JAABOQ010000001">
    <property type="protein sequence ID" value="NER15718.1"/>
    <property type="molecule type" value="Genomic_DNA"/>
</dbReference>
<dbReference type="InterPro" id="IPR054319">
    <property type="entry name" value="PspC-rel_ToastRack"/>
</dbReference>
<evidence type="ECO:0000256" key="2">
    <source>
        <dbReference type="ARBA" id="ARBA00022475"/>
    </source>
</evidence>
<evidence type="ECO:0000313" key="11">
    <source>
        <dbReference type="Proteomes" id="UP000474296"/>
    </source>
</evidence>
<feature type="transmembrane region" description="Helical" evidence="6">
    <location>
        <begin position="142"/>
        <end position="166"/>
    </location>
</feature>
<evidence type="ECO:0000256" key="6">
    <source>
        <dbReference type="SAM" id="Phobius"/>
    </source>
</evidence>
<comment type="subcellular location">
    <subcellularLocation>
        <location evidence="1">Cell membrane</location>
        <topology evidence="1">Single-pass membrane protein</topology>
    </subcellularLocation>
</comment>
<dbReference type="AlphaFoldDB" id="A0A6M0CD03"/>
<evidence type="ECO:0000259" key="8">
    <source>
        <dbReference type="Pfam" id="PF22571"/>
    </source>
</evidence>
<dbReference type="InterPro" id="IPR052027">
    <property type="entry name" value="PspC"/>
</dbReference>
<dbReference type="Pfam" id="PF04024">
    <property type="entry name" value="PspC"/>
    <property type="match status" value="1"/>
</dbReference>
<evidence type="ECO:0000256" key="1">
    <source>
        <dbReference type="ARBA" id="ARBA00004162"/>
    </source>
</evidence>
<keyword evidence="2" id="KW-1003">Cell membrane</keyword>
<keyword evidence="11" id="KW-1185">Reference proteome</keyword>
<feature type="domain" description="PspC-related ToastRack" evidence="9">
    <location>
        <begin position="393"/>
        <end position="524"/>
    </location>
</feature>
<evidence type="ECO:0000256" key="4">
    <source>
        <dbReference type="ARBA" id="ARBA00022989"/>
    </source>
</evidence>
<protein>
    <submittedName>
        <fullName evidence="10">PspC domain-containing protein</fullName>
    </submittedName>
</protein>
<keyword evidence="5 6" id="KW-0472">Membrane</keyword>
<feature type="domain" description="Phage shock protein PspC N-terminal" evidence="7">
    <location>
        <begin position="111"/>
        <end position="169"/>
    </location>
</feature>
<feature type="transmembrane region" description="Helical" evidence="6">
    <location>
        <begin position="286"/>
        <end position="313"/>
    </location>
</feature>
<dbReference type="PANTHER" id="PTHR33885">
    <property type="entry name" value="PHAGE SHOCK PROTEIN C"/>
    <property type="match status" value="1"/>
</dbReference>
<comment type="caution">
    <text evidence="10">The sequence shown here is derived from an EMBL/GenBank/DDBJ whole genome shotgun (WGS) entry which is preliminary data.</text>
</comment>
<evidence type="ECO:0000259" key="7">
    <source>
        <dbReference type="Pfam" id="PF04024"/>
    </source>
</evidence>
<evidence type="ECO:0000313" key="10">
    <source>
        <dbReference type="EMBL" id="NER15718.1"/>
    </source>
</evidence>
<dbReference type="Pfam" id="PF22744">
    <property type="entry name" value="Toast-rack_PspC-Cterm"/>
    <property type="match status" value="1"/>
</dbReference>
<evidence type="ECO:0000256" key="5">
    <source>
        <dbReference type="ARBA" id="ARBA00023136"/>
    </source>
</evidence>
<feature type="domain" description="PspC-related transmembrane region" evidence="8">
    <location>
        <begin position="208"/>
        <end position="348"/>
    </location>
</feature>
<evidence type="ECO:0000259" key="9">
    <source>
        <dbReference type="Pfam" id="PF22744"/>
    </source>
</evidence>
<dbReference type="PANTHER" id="PTHR33885:SF3">
    <property type="entry name" value="PHAGE SHOCK PROTEIN C"/>
    <property type="match status" value="1"/>
</dbReference>
<gene>
    <name evidence="10" type="ORF">GWK10_00755</name>
</gene>
<keyword evidence="3 6" id="KW-0812">Transmembrane</keyword>
<dbReference type="RefSeq" id="WP_164028991.1">
    <property type="nucleotide sequence ID" value="NZ_JAABOQ010000001.1"/>
</dbReference>
<dbReference type="Pfam" id="PF22571">
    <property type="entry name" value="LiaI-LiaF-TM_PspC"/>
    <property type="match status" value="1"/>
</dbReference>
<organism evidence="10 11">
    <name type="scientific">Spongiivirga citrea</name>
    <dbReference type="NCBI Taxonomy" id="1481457"/>
    <lineage>
        <taxon>Bacteria</taxon>
        <taxon>Pseudomonadati</taxon>
        <taxon>Bacteroidota</taxon>
        <taxon>Flavobacteriia</taxon>
        <taxon>Flavobacteriales</taxon>
        <taxon>Flavobacteriaceae</taxon>
        <taxon>Spongiivirga</taxon>
    </lineage>
</organism>
<feature type="transmembrane region" description="Helical" evidence="6">
    <location>
        <begin position="325"/>
        <end position="343"/>
    </location>
</feature>
<accession>A0A6M0CD03</accession>
<name>A0A6M0CD03_9FLAO</name>
<feature type="transmembrane region" description="Helical" evidence="6">
    <location>
        <begin position="240"/>
        <end position="266"/>
    </location>
</feature>
<dbReference type="GO" id="GO:0005886">
    <property type="term" value="C:plasma membrane"/>
    <property type="evidence" value="ECO:0007669"/>
    <property type="project" value="UniProtKB-SubCell"/>
</dbReference>
<sequence>MNKTVNINLAGTFFHIDEDAYLRLSRYLESIKRSFTDSQGRDEIVRDIEARIAELFTEKMQNDKTVISSKHVDDVIEIMGQPEDYLVDDDIFEDGPQQKSSSYRSESGPSKKLYRDTDKQYISGVSAGLGHYLGIDAIWVRILWVILAASTGGGIILIYILFWAIVPEAATTSEKLSMRGKPVNISNIERKIKEGFDDVSEKVKSVDYQSYGNKVKSSSQTFFDALASIFKFGFKVVGKFVGIILLIVGAAMLISLIVAFFGVGTFRFMDAPWMDYVELANIGAPLWVVSLLTIFAVGIPFFFILLLGLKLLISNLKSIGTPAKLILLGLWFVAVIILAVLGVRQGTERAYQGDISKTEELNFTARDTLYVQMNQKFNDVYSEYHYNDFSVEYDDNDNKVIYSNDVRVVVRSTDEPNASIRITKSAHGSSRRNARTHAEVINYGYAVENNKLILNTYLTAAYEEKFRDQEVDIVLYLPEGTHITFDRRFNRFSQSYRGIEYKRDYADYLLKVEKDTFDCQDCPEEIKNEDWEYKDNDWDQDQEGIKIDEDGVKIKKDNFDLEIDEDGLRMETKDSKLKIDEDGAQIKTDS</sequence>
<reference evidence="10 11" key="1">
    <citation type="submission" date="2020-01" db="EMBL/GenBank/DDBJ databases">
        <title>Spongiivirga citrea KCTC 32990T.</title>
        <authorList>
            <person name="Wang G."/>
        </authorList>
    </citation>
    <scope>NUCLEOTIDE SEQUENCE [LARGE SCALE GENOMIC DNA]</scope>
    <source>
        <strain evidence="10 11">KCTC 32990</strain>
    </source>
</reference>
<dbReference type="InterPro" id="IPR007168">
    <property type="entry name" value="Phageshock_PspC_N"/>
</dbReference>
<evidence type="ECO:0000256" key="3">
    <source>
        <dbReference type="ARBA" id="ARBA00022692"/>
    </source>
</evidence>
<keyword evidence="4 6" id="KW-1133">Transmembrane helix</keyword>
<proteinExistence type="predicted"/>
<dbReference type="InterPro" id="IPR054321">
    <property type="entry name" value="PspC-rel_TM"/>
</dbReference>
<dbReference type="Proteomes" id="UP000474296">
    <property type="component" value="Unassembled WGS sequence"/>
</dbReference>